<gene>
    <name evidence="4" type="ORF">CLPU_9c00470</name>
</gene>
<accession>A0A0L0W9N1</accession>
<dbReference type="OrthoDB" id="1715639at2"/>
<keyword evidence="3" id="KW-1133">Transmembrane helix</keyword>
<evidence type="ECO:0000256" key="2">
    <source>
        <dbReference type="SAM" id="MobiDB-lite"/>
    </source>
</evidence>
<feature type="transmembrane region" description="Helical" evidence="3">
    <location>
        <begin position="25"/>
        <end position="46"/>
    </location>
</feature>
<organism evidence="4 5">
    <name type="scientific">Gottschalkia purinilytica</name>
    <name type="common">Clostridium purinilyticum</name>
    <dbReference type="NCBI Taxonomy" id="1503"/>
    <lineage>
        <taxon>Bacteria</taxon>
        <taxon>Bacillati</taxon>
        <taxon>Bacillota</taxon>
        <taxon>Tissierellia</taxon>
        <taxon>Tissierellales</taxon>
        <taxon>Gottschalkiaceae</taxon>
        <taxon>Gottschalkia</taxon>
    </lineage>
</organism>
<evidence type="ECO:0000256" key="1">
    <source>
        <dbReference type="SAM" id="Coils"/>
    </source>
</evidence>
<comment type="caution">
    <text evidence="4">The sequence shown here is derived from an EMBL/GenBank/DDBJ whole genome shotgun (WGS) entry which is preliminary data.</text>
</comment>
<keyword evidence="3" id="KW-0472">Membrane</keyword>
<keyword evidence="5" id="KW-1185">Reference proteome</keyword>
<dbReference type="AlphaFoldDB" id="A0A0L0W9N1"/>
<evidence type="ECO:0000256" key="3">
    <source>
        <dbReference type="SAM" id="Phobius"/>
    </source>
</evidence>
<protein>
    <submittedName>
        <fullName evidence="4">Uncharacterized protein</fullName>
    </submittedName>
</protein>
<feature type="transmembrane region" description="Helical" evidence="3">
    <location>
        <begin position="52"/>
        <end position="73"/>
    </location>
</feature>
<keyword evidence="1" id="KW-0175">Coiled coil</keyword>
<evidence type="ECO:0000313" key="5">
    <source>
        <dbReference type="Proteomes" id="UP000037267"/>
    </source>
</evidence>
<reference evidence="5" key="1">
    <citation type="submission" date="2015-07" db="EMBL/GenBank/DDBJ databases">
        <title>Draft genome sequence of the purine-degrading Gottschalkia purinilyticum DSM 1384 (formerly Clostridium purinilyticum).</title>
        <authorList>
            <person name="Poehlein A."/>
            <person name="Schiel-Bengelsdorf B."/>
            <person name="Bengelsdorf F.R."/>
            <person name="Daniel R."/>
            <person name="Duerre P."/>
        </authorList>
    </citation>
    <scope>NUCLEOTIDE SEQUENCE [LARGE SCALE GENOMIC DNA]</scope>
    <source>
        <strain evidence="5">DSM 1384</strain>
    </source>
</reference>
<dbReference type="Proteomes" id="UP000037267">
    <property type="component" value="Unassembled WGS sequence"/>
</dbReference>
<sequence>MLDNKILELLKPFRIKLYFKKLIEYLSYSILAFSIITFGVMVLSKIVPITFIWQKIAIVFLLSLIGGTIWSFYKKPTYKETAKVIDSFELKERVATSLELIGDTSDISIMQKNDTLEKLKESSLKNKIVIKPSQKILLITFTILICATLVGFIETSTYKESKQLEQSKMEIKKKEKKIDELIEKVENDKKLALKDKKEIKSNLKKLKSTINRSKDLKEAQKNLLKSKKDMKKIGKDLANKKLKNIGENLSKKEITKDLGEQLKKKGLEDIKKDTKKLENKLKNSNKEELKKSSKEMKELAESLKENKELSELLKKISQDIDEAIESGDLNKLSSKLNDIGEKLANALANDIDLGSVDELVSEIDGVISDLQNNSITNNSSKQNNQTNSESNSSNEGNDGNNQGNGQGGGGTSKNGGSGQGAGAGSGQGGGRNNTSTGIVKDYEKIFTPKNSNKNGHDAQVKVNKNNTGDSKTIQTKKLGDEAGDSIPYNEVLNSYKQSEFEKMETKEIPQAMKNVIKKYFTELE</sequence>
<feature type="transmembrane region" description="Helical" evidence="3">
    <location>
        <begin position="136"/>
        <end position="153"/>
    </location>
</feature>
<dbReference type="EMBL" id="LGSS01000009">
    <property type="protein sequence ID" value="KNF08151.1"/>
    <property type="molecule type" value="Genomic_DNA"/>
</dbReference>
<feature type="compositionally biased region" description="Low complexity" evidence="2">
    <location>
        <begin position="371"/>
        <end position="401"/>
    </location>
</feature>
<name>A0A0L0W9N1_GOTPU</name>
<feature type="coiled-coil region" evidence="1">
    <location>
        <begin position="164"/>
        <end position="236"/>
    </location>
</feature>
<dbReference type="STRING" id="1503.CLPU_9c00470"/>
<evidence type="ECO:0000313" key="4">
    <source>
        <dbReference type="EMBL" id="KNF08151.1"/>
    </source>
</evidence>
<proteinExistence type="predicted"/>
<feature type="compositionally biased region" description="Gly residues" evidence="2">
    <location>
        <begin position="402"/>
        <end position="431"/>
    </location>
</feature>
<feature type="region of interest" description="Disordered" evidence="2">
    <location>
        <begin position="285"/>
        <end position="304"/>
    </location>
</feature>
<feature type="compositionally biased region" description="Polar residues" evidence="2">
    <location>
        <begin position="462"/>
        <end position="473"/>
    </location>
</feature>
<keyword evidence="3" id="KW-0812">Transmembrane</keyword>
<dbReference type="RefSeq" id="WP_050355519.1">
    <property type="nucleotide sequence ID" value="NZ_LGSS01000009.1"/>
</dbReference>
<feature type="region of interest" description="Disordered" evidence="2">
    <location>
        <begin position="371"/>
        <end position="473"/>
    </location>
</feature>